<proteinExistence type="predicted"/>
<comment type="caution">
    <text evidence="1">The sequence shown here is derived from an EMBL/GenBank/DDBJ whole genome shotgun (WGS) entry which is preliminary data.</text>
</comment>
<evidence type="ECO:0000313" key="2">
    <source>
        <dbReference type="Proteomes" id="UP001057402"/>
    </source>
</evidence>
<organism evidence="1 2">
    <name type="scientific">Melastoma candidum</name>
    <dbReference type="NCBI Taxonomy" id="119954"/>
    <lineage>
        <taxon>Eukaryota</taxon>
        <taxon>Viridiplantae</taxon>
        <taxon>Streptophyta</taxon>
        <taxon>Embryophyta</taxon>
        <taxon>Tracheophyta</taxon>
        <taxon>Spermatophyta</taxon>
        <taxon>Magnoliopsida</taxon>
        <taxon>eudicotyledons</taxon>
        <taxon>Gunneridae</taxon>
        <taxon>Pentapetalae</taxon>
        <taxon>rosids</taxon>
        <taxon>malvids</taxon>
        <taxon>Myrtales</taxon>
        <taxon>Melastomataceae</taxon>
        <taxon>Melastomatoideae</taxon>
        <taxon>Melastomateae</taxon>
        <taxon>Melastoma</taxon>
    </lineage>
</organism>
<reference evidence="2" key="1">
    <citation type="journal article" date="2023" name="Front. Plant Sci.">
        <title>Chromosomal-level genome assembly of Melastoma candidum provides insights into trichome evolution.</title>
        <authorList>
            <person name="Zhong Y."/>
            <person name="Wu W."/>
            <person name="Sun C."/>
            <person name="Zou P."/>
            <person name="Liu Y."/>
            <person name="Dai S."/>
            <person name="Zhou R."/>
        </authorList>
    </citation>
    <scope>NUCLEOTIDE SEQUENCE [LARGE SCALE GENOMIC DNA]</scope>
</reference>
<protein>
    <submittedName>
        <fullName evidence="1">Uncharacterized protein</fullName>
    </submittedName>
</protein>
<dbReference type="Proteomes" id="UP001057402">
    <property type="component" value="Chromosome 6"/>
</dbReference>
<name>A0ACB9QGT7_9MYRT</name>
<dbReference type="EMBL" id="CM042885">
    <property type="protein sequence ID" value="KAI4364595.1"/>
    <property type="molecule type" value="Genomic_DNA"/>
</dbReference>
<sequence length="186" mass="20678">MFPARRPEDYGYPVPSVAYAYDYPQPRRATVGDVWRSPSINDRHDAMYDYGYKESKHKKVKADFPEFSLKDEIGKVGGRMIMNEITGSYGHKKDNEFGGKHGASSMGYVGSMARASNEIGTAVELLKDAASQVSGGGGKPSSRMGELESLVNYYPTMHTTMDATKRYGSFSLAPRRSSLEDPNKYY</sequence>
<accession>A0ACB9QGT7</accession>
<evidence type="ECO:0000313" key="1">
    <source>
        <dbReference type="EMBL" id="KAI4364595.1"/>
    </source>
</evidence>
<gene>
    <name evidence="1" type="ORF">MLD38_020667</name>
</gene>
<keyword evidence="2" id="KW-1185">Reference proteome</keyword>